<evidence type="ECO:0000313" key="2">
    <source>
        <dbReference type="Proteomes" id="UP000255234"/>
    </source>
</evidence>
<sequence>MAIYYKTIEINSLLKEYLYDALINLYDDNFINVNFDNGFSIMIKRNHDPISIGIVLYNSYKIPVCMDNFNRIMLPNIYSVCFEGDTYNIEIIEKDCYIDYININLSNDLISIKNLHDHKIHYKDNKKQLEVDIFKYSSEYDNCMNCYGVLIKKNNTIRRLYPISKNNNKELYGKWIAYKDLDECVYVVNIQKK</sequence>
<dbReference type="AlphaFoldDB" id="A0A378NTT4"/>
<organism evidence="1 2">
    <name type="scientific">Megamonas hypermegale</name>
    <dbReference type="NCBI Taxonomy" id="158847"/>
    <lineage>
        <taxon>Bacteria</taxon>
        <taxon>Bacillati</taxon>
        <taxon>Bacillota</taxon>
        <taxon>Negativicutes</taxon>
        <taxon>Selenomonadales</taxon>
        <taxon>Selenomonadaceae</taxon>
        <taxon>Megamonas</taxon>
    </lineage>
</organism>
<evidence type="ECO:0000313" key="1">
    <source>
        <dbReference type="EMBL" id="STY71225.1"/>
    </source>
</evidence>
<gene>
    <name evidence="1" type="ORF">NCTC10571_01381</name>
</gene>
<reference evidence="1 2" key="1">
    <citation type="submission" date="2018-06" db="EMBL/GenBank/DDBJ databases">
        <authorList>
            <consortium name="Pathogen Informatics"/>
            <person name="Doyle S."/>
        </authorList>
    </citation>
    <scope>NUCLEOTIDE SEQUENCE [LARGE SCALE GENOMIC DNA]</scope>
    <source>
        <strain evidence="1 2">NCTC10571</strain>
    </source>
</reference>
<protein>
    <submittedName>
        <fullName evidence="1">Uncharacterized protein</fullName>
    </submittedName>
</protein>
<dbReference type="RefSeq" id="WP_115151590.1">
    <property type="nucleotide sequence ID" value="NZ_UGPP01000001.1"/>
</dbReference>
<dbReference type="EMBL" id="UGPP01000001">
    <property type="protein sequence ID" value="STY71225.1"/>
    <property type="molecule type" value="Genomic_DNA"/>
</dbReference>
<dbReference type="Proteomes" id="UP000255234">
    <property type="component" value="Unassembled WGS sequence"/>
</dbReference>
<proteinExistence type="predicted"/>
<accession>A0A378NTT4</accession>
<name>A0A378NTT4_9FIRM</name>